<comment type="caution">
    <text evidence="1">The sequence shown here is derived from an EMBL/GenBank/DDBJ whole genome shotgun (WGS) entry which is preliminary data.</text>
</comment>
<proteinExistence type="predicted"/>
<keyword evidence="2" id="KW-1185">Reference proteome</keyword>
<evidence type="ECO:0000313" key="1">
    <source>
        <dbReference type="EMBL" id="GGH03398.1"/>
    </source>
</evidence>
<evidence type="ECO:0008006" key="3">
    <source>
        <dbReference type="Google" id="ProtNLM"/>
    </source>
</evidence>
<dbReference type="Proteomes" id="UP000642938">
    <property type="component" value="Unassembled WGS sequence"/>
</dbReference>
<accession>A0ABQ1XUN4</accession>
<reference evidence="2" key="1">
    <citation type="journal article" date="2019" name="Int. J. Syst. Evol. Microbiol.">
        <title>The Global Catalogue of Microorganisms (GCM) 10K type strain sequencing project: providing services to taxonomists for standard genome sequencing and annotation.</title>
        <authorList>
            <consortium name="The Broad Institute Genomics Platform"/>
            <consortium name="The Broad Institute Genome Sequencing Center for Infectious Disease"/>
            <person name="Wu L."/>
            <person name="Ma J."/>
        </authorList>
    </citation>
    <scope>NUCLEOTIDE SEQUENCE [LARGE SCALE GENOMIC DNA]</scope>
    <source>
        <strain evidence="2">CGMCC 1.15287</strain>
    </source>
</reference>
<sequence length="438" mass="50238">MIFKSKHMIKKTNITILFLIFIQLSFGQEISTFNDSISANFNEIKIETGKHKHLWGKDLYGPILLVNPDTRQIAANFSDSTGILKQNGNIYYGILPAEINMANTAVNWDGRRWAMIMLPLPVNKQDRINLLAHELFHVSQPLLGFQLFNAENNHLDQKNGRIYLRLELEALKKALQTDNKIERKMHLTHALTFRKYRYLLCSGADISENLLELNEGIAEYTGSVVSGRDKKQSLEHFVKSISSFLSNPTFVRSFAYQTTPVYGYLLDDTKKGWNREITIKTNLTDYFIKASDIKIPNNLRKITALLLNQYNGKAIISEEEARENKTKKLIAEYKRKFITQPHFELVFEKMNVSFDPRNIIPIEDKGTVYPNIRVTDKWGILTVENGALMSAKWDKILVTSPLKIENQIITGAGWILTLNDGYSVIKDEVTGNYKLTKK</sequence>
<protein>
    <recommendedName>
        <fullName evidence="3">Peptidase M61 catalytic domain-containing protein</fullName>
    </recommendedName>
</protein>
<organism evidence="1 2">
    <name type="scientific">Pedobacter zeae</name>
    <dbReference type="NCBI Taxonomy" id="1737356"/>
    <lineage>
        <taxon>Bacteria</taxon>
        <taxon>Pseudomonadati</taxon>
        <taxon>Bacteroidota</taxon>
        <taxon>Sphingobacteriia</taxon>
        <taxon>Sphingobacteriales</taxon>
        <taxon>Sphingobacteriaceae</taxon>
        <taxon>Pedobacter</taxon>
    </lineage>
</organism>
<gene>
    <name evidence="1" type="ORF">GCM10007422_18440</name>
</gene>
<name>A0ABQ1XUN4_9SPHI</name>
<evidence type="ECO:0000313" key="2">
    <source>
        <dbReference type="Proteomes" id="UP000642938"/>
    </source>
</evidence>
<dbReference type="EMBL" id="BMHZ01000002">
    <property type="protein sequence ID" value="GGH03398.1"/>
    <property type="molecule type" value="Genomic_DNA"/>
</dbReference>